<organism evidence="2 3">
    <name type="scientific">Megaselia scalaris</name>
    <name type="common">Humpbacked fly</name>
    <name type="synonym">Phora scalaris</name>
    <dbReference type="NCBI Taxonomy" id="36166"/>
    <lineage>
        <taxon>Eukaryota</taxon>
        <taxon>Metazoa</taxon>
        <taxon>Ecdysozoa</taxon>
        <taxon>Arthropoda</taxon>
        <taxon>Hexapoda</taxon>
        <taxon>Insecta</taxon>
        <taxon>Pterygota</taxon>
        <taxon>Neoptera</taxon>
        <taxon>Endopterygota</taxon>
        <taxon>Diptera</taxon>
        <taxon>Brachycera</taxon>
        <taxon>Muscomorpha</taxon>
        <taxon>Platypezoidea</taxon>
        <taxon>Phoridae</taxon>
        <taxon>Megaseliini</taxon>
        <taxon>Megaselia</taxon>
    </lineage>
</organism>
<sequence length="57" mass="6409">MTRNFVLIALVAIGFVAITAQAEHAQSFEKFMLDLMSPQILDTEYANVEKKVLYSTT</sequence>
<accession>T1GBD1</accession>
<feature type="signal peptide" evidence="1">
    <location>
        <begin position="1"/>
        <end position="22"/>
    </location>
</feature>
<keyword evidence="1" id="KW-0732">Signal</keyword>
<keyword evidence="3" id="KW-1185">Reference proteome</keyword>
<dbReference type="Proteomes" id="UP000015102">
    <property type="component" value="Unassembled WGS sequence"/>
</dbReference>
<name>T1GBD1_MEGSC</name>
<feature type="chain" id="PRO_5004577239" evidence="1">
    <location>
        <begin position="23"/>
        <end position="57"/>
    </location>
</feature>
<evidence type="ECO:0000313" key="3">
    <source>
        <dbReference type="Proteomes" id="UP000015102"/>
    </source>
</evidence>
<dbReference type="HOGENOM" id="CLU_2998826_0_0_1"/>
<dbReference type="EMBL" id="CAQQ02126651">
    <property type="status" value="NOT_ANNOTATED_CDS"/>
    <property type="molecule type" value="Genomic_DNA"/>
</dbReference>
<reference evidence="3" key="1">
    <citation type="submission" date="2013-02" db="EMBL/GenBank/DDBJ databases">
        <authorList>
            <person name="Hughes D."/>
        </authorList>
    </citation>
    <scope>NUCLEOTIDE SEQUENCE</scope>
    <source>
        <strain>Durham</strain>
        <strain evidence="3">NC isolate 2 -- Noor lab</strain>
    </source>
</reference>
<dbReference type="EnsemblMetazoa" id="MESCA000563-RA">
    <property type="protein sequence ID" value="MESCA000563-PA"/>
    <property type="gene ID" value="MESCA000563"/>
</dbReference>
<evidence type="ECO:0000256" key="1">
    <source>
        <dbReference type="SAM" id="SignalP"/>
    </source>
</evidence>
<dbReference type="AlphaFoldDB" id="T1GBD1"/>
<reference evidence="2" key="2">
    <citation type="submission" date="2015-06" db="UniProtKB">
        <authorList>
            <consortium name="EnsemblMetazoa"/>
        </authorList>
    </citation>
    <scope>IDENTIFICATION</scope>
</reference>
<evidence type="ECO:0000313" key="2">
    <source>
        <dbReference type="EnsemblMetazoa" id="MESCA000563-PA"/>
    </source>
</evidence>
<protein>
    <submittedName>
        <fullName evidence="2">Uncharacterized protein</fullName>
    </submittedName>
</protein>
<proteinExistence type="predicted"/>